<evidence type="ECO:0000313" key="2">
    <source>
        <dbReference type="EMBL" id="KAF2498146.1"/>
    </source>
</evidence>
<dbReference type="InterPro" id="IPR036770">
    <property type="entry name" value="Ankyrin_rpt-contain_sf"/>
</dbReference>
<evidence type="ECO:0000313" key="3">
    <source>
        <dbReference type="Proteomes" id="UP000799750"/>
    </source>
</evidence>
<accession>A0A6A6R0Y0</accession>
<dbReference type="Gene3D" id="1.25.40.20">
    <property type="entry name" value="Ankyrin repeat-containing domain"/>
    <property type="match status" value="1"/>
</dbReference>
<gene>
    <name evidence="2" type="ORF">BU16DRAFT_558221</name>
</gene>
<dbReference type="EMBL" id="MU004185">
    <property type="protein sequence ID" value="KAF2498146.1"/>
    <property type="molecule type" value="Genomic_DNA"/>
</dbReference>
<sequence>MLLPEVPRELLWEVADYLPNRSLKNLIEVHSLLHLDLQSRLHQRAISTKPTKVAHIADRDPLEEVAQQEGPLEPAMRWAIRYRHISLVQYLLRHNTNNPDSMGNWPVLDWLMEHDRAPVDIINTVLQHATVHAMSIGRISVNREEITTALGQYLRLVPMHLLGDEDYDDLEGSLCEHGKFCECIWDVSEAELDVVRSLLQLGADPMGRGYKYPLDDDLGGLPIPPVFTFQARNEQILKILVQAGADIHWQCPNTGTALYRACYKDFPSTVVKFFLELGADPNCTPNAPLLNGLTPAPLAIVINRDQPLKANMLLDYNVESSFVEENGEADIHILDALTPSPASIRVYERVIARTPHIDVEAGGDTALQMAMDTGRLHLARSLVVAGADIGIVEHERSTLDNIARMDMRQLYAICNRLNFLIDHAIKLSRKDIIRIGCFAYDFQRNNSRLWMQTRHLRIYWEVFLNAFEALTRFGPSQELTQIEQLWEADHKDIERRLGDEHYIRWSSEEWDICRQNRWWMDEKYIQ</sequence>
<protein>
    <submittedName>
        <fullName evidence="2">Uncharacterized protein</fullName>
    </submittedName>
</protein>
<dbReference type="AlphaFoldDB" id="A0A6A6R0Y0"/>
<name>A0A6A6R0Y0_9PEZI</name>
<dbReference type="Proteomes" id="UP000799750">
    <property type="component" value="Unassembled WGS sequence"/>
</dbReference>
<dbReference type="InterPro" id="IPR002110">
    <property type="entry name" value="Ankyrin_rpt"/>
</dbReference>
<dbReference type="PROSITE" id="PS50297">
    <property type="entry name" value="ANK_REP_REGION"/>
    <property type="match status" value="1"/>
</dbReference>
<evidence type="ECO:0000256" key="1">
    <source>
        <dbReference type="PROSITE-ProRule" id="PRU00023"/>
    </source>
</evidence>
<proteinExistence type="predicted"/>
<dbReference type="SMART" id="SM00248">
    <property type="entry name" value="ANK"/>
    <property type="match status" value="3"/>
</dbReference>
<dbReference type="PANTHER" id="PTHR46224">
    <property type="entry name" value="ANKYRIN REPEAT FAMILY PROTEIN"/>
    <property type="match status" value="1"/>
</dbReference>
<dbReference type="OrthoDB" id="206201at2759"/>
<organism evidence="2 3">
    <name type="scientific">Lophium mytilinum</name>
    <dbReference type="NCBI Taxonomy" id="390894"/>
    <lineage>
        <taxon>Eukaryota</taxon>
        <taxon>Fungi</taxon>
        <taxon>Dikarya</taxon>
        <taxon>Ascomycota</taxon>
        <taxon>Pezizomycotina</taxon>
        <taxon>Dothideomycetes</taxon>
        <taxon>Pleosporomycetidae</taxon>
        <taxon>Mytilinidiales</taxon>
        <taxon>Mytilinidiaceae</taxon>
        <taxon>Lophium</taxon>
    </lineage>
</organism>
<reference evidence="2" key="1">
    <citation type="journal article" date="2020" name="Stud. Mycol.">
        <title>101 Dothideomycetes genomes: a test case for predicting lifestyles and emergence of pathogens.</title>
        <authorList>
            <person name="Haridas S."/>
            <person name="Albert R."/>
            <person name="Binder M."/>
            <person name="Bloem J."/>
            <person name="Labutti K."/>
            <person name="Salamov A."/>
            <person name="Andreopoulos B."/>
            <person name="Baker S."/>
            <person name="Barry K."/>
            <person name="Bills G."/>
            <person name="Bluhm B."/>
            <person name="Cannon C."/>
            <person name="Castanera R."/>
            <person name="Culley D."/>
            <person name="Daum C."/>
            <person name="Ezra D."/>
            <person name="Gonzalez J."/>
            <person name="Henrissat B."/>
            <person name="Kuo A."/>
            <person name="Liang C."/>
            <person name="Lipzen A."/>
            <person name="Lutzoni F."/>
            <person name="Magnuson J."/>
            <person name="Mondo S."/>
            <person name="Nolan M."/>
            <person name="Ohm R."/>
            <person name="Pangilinan J."/>
            <person name="Park H.-J."/>
            <person name="Ramirez L."/>
            <person name="Alfaro M."/>
            <person name="Sun H."/>
            <person name="Tritt A."/>
            <person name="Yoshinaga Y."/>
            <person name="Zwiers L.-H."/>
            <person name="Turgeon B."/>
            <person name="Goodwin S."/>
            <person name="Spatafora J."/>
            <person name="Crous P."/>
            <person name="Grigoriev I."/>
        </authorList>
    </citation>
    <scope>NUCLEOTIDE SEQUENCE</scope>
    <source>
        <strain evidence="2">CBS 269.34</strain>
    </source>
</reference>
<dbReference type="InterPro" id="IPR051616">
    <property type="entry name" value="Cul2-RING_E3_ligase_SR"/>
</dbReference>
<dbReference type="SUPFAM" id="SSF48403">
    <property type="entry name" value="Ankyrin repeat"/>
    <property type="match status" value="1"/>
</dbReference>
<keyword evidence="1" id="KW-0040">ANK repeat</keyword>
<dbReference type="PANTHER" id="PTHR46224:SF64">
    <property type="entry name" value="IQ MOTIF AND ANKYRIN REPEAT DOMAIN-CONTAINING PROTEIN 1"/>
    <property type="match status" value="1"/>
</dbReference>
<keyword evidence="3" id="KW-1185">Reference proteome</keyword>
<feature type="repeat" description="ANK" evidence="1">
    <location>
        <begin position="362"/>
        <end position="394"/>
    </location>
</feature>
<dbReference type="PROSITE" id="PS50088">
    <property type="entry name" value="ANK_REPEAT"/>
    <property type="match status" value="1"/>
</dbReference>